<comment type="caution">
    <text evidence="7">The sequence shown here is derived from an EMBL/GenBank/DDBJ whole genome shotgun (WGS) entry which is preliminary data.</text>
</comment>
<feature type="transmembrane region" description="Helical" evidence="6">
    <location>
        <begin position="270"/>
        <end position="290"/>
    </location>
</feature>
<keyword evidence="2" id="KW-1003">Cell membrane</keyword>
<evidence type="ECO:0000256" key="3">
    <source>
        <dbReference type="ARBA" id="ARBA00022692"/>
    </source>
</evidence>
<evidence type="ECO:0000256" key="5">
    <source>
        <dbReference type="ARBA" id="ARBA00023136"/>
    </source>
</evidence>
<feature type="transmembrane region" description="Helical" evidence="6">
    <location>
        <begin position="131"/>
        <end position="152"/>
    </location>
</feature>
<accession>A0A926EGF4</accession>
<feature type="transmembrane region" description="Helical" evidence="6">
    <location>
        <begin position="211"/>
        <end position="230"/>
    </location>
</feature>
<proteinExistence type="predicted"/>
<feature type="transmembrane region" description="Helical" evidence="6">
    <location>
        <begin position="242"/>
        <end position="264"/>
    </location>
</feature>
<feature type="transmembrane region" description="Helical" evidence="6">
    <location>
        <begin position="12"/>
        <end position="30"/>
    </location>
</feature>
<dbReference type="PANTHER" id="PTHR32196:SF69">
    <property type="entry name" value="BRANCHED-CHAIN AMINO ACID TRANSPORT SYSTEM, PERMEASE PROTEIN"/>
    <property type="match status" value="1"/>
</dbReference>
<gene>
    <name evidence="7" type="ORF">H8718_02915</name>
</gene>
<evidence type="ECO:0000313" key="7">
    <source>
        <dbReference type="EMBL" id="MBC8578485.1"/>
    </source>
</evidence>
<dbReference type="RefSeq" id="WP_249331464.1">
    <property type="nucleotide sequence ID" value="NZ_JACRSY010000003.1"/>
</dbReference>
<comment type="subcellular location">
    <subcellularLocation>
        <location evidence="1">Cell membrane</location>
        <topology evidence="1">Multi-pass membrane protein</topology>
    </subcellularLocation>
</comment>
<dbReference type="EMBL" id="JACRSY010000003">
    <property type="protein sequence ID" value="MBC8578485.1"/>
    <property type="molecule type" value="Genomic_DNA"/>
</dbReference>
<evidence type="ECO:0000313" key="8">
    <source>
        <dbReference type="Proteomes" id="UP000655830"/>
    </source>
</evidence>
<dbReference type="Pfam" id="PF02653">
    <property type="entry name" value="BPD_transp_2"/>
    <property type="match status" value="1"/>
</dbReference>
<dbReference type="GO" id="GO:0005886">
    <property type="term" value="C:plasma membrane"/>
    <property type="evidence" value="ECO:0007669"/>
    <property type="project" value="UniProtKB-SubCell"/>
</dbReference>
<dbReference type="GO" id="GO:0022857">
    <property type="term" value="F:transmembrane transporter activity"/>
    <property type="evidence" value="ECO:0007669"/>
    <property type="project" value="InterPro"/>
</dbReference>
<evidence type="ECO:0000256" key="6">
    <source>
        <dbReference type="SAM" id="Phobius"/>
    </source>
</evidence>
<dbReference type="PANTHER" id="PTHR32196">
    <property type="entry name" value="ABC TRANSPORTER PERMEASE PROTEIN YPHD-RELATED-RELATED"/>
    <property type="match status" value="1"/>
</dbReference>
<sequence length="315" mass="33521">MSLYTLTSCIELGLLYGLLTLGIYISYRILNIADLTVDGSFTLGAAVSVMMTTIGHPFLGILLGMIAGSLAGMVTALLHTKLKIQPILAGILTMTGLQSINISVMGGKPNIGLLNVETLFTKSRELFDKNFGGSLVGLLICTLVIMYMVLFLHTQVGLSVRATGDNEDMVKSSSINVDFTKTIGLMLANALVGLSGALIGQNQGFADASMGIGMVVAGLASLIIGEIIFGTLAELIFRKKNILIHVISVLLGSVTYRVIIAAALEINISASSMKLISAIIITLAISYPVLKEQLAFNRKKRLHGKVRKENETCSL</sequence>
<dbReference type="CDD" id="cd06574">
    <property type="entry name" value="TM_PBP1_branched-chain-AA_like"/>
    <property type="match status" value="1"/>
</dbReference>
<evidence type="ECO:0000256" key="4">
    <source>
        <dbReference type="ARBA" id="ARBA00022989"/>
    </source>
</evidence>
<protein>
    <submittedName>
        <fullName evidence="7">ABC transporter permease</fullName>
    </submittedName>
</protein>
<evidence type="ECO:0000256" key="1">
    <source>
        <dbReference type="ARBA" id="ARBA00004651"/>
    </source>
</evidence>
<keyword evidence="3 6" id="KW-0812">Transmembrane</keyword>
<feature type="transmembrane region" description="Helical" evidence="6">
    <location>
        <begin position="179"/>
        <end position="199"/>
    </location>
</feature>
<keyword evidence="4 6" id="KW-1133">Transmembrane helix</keyword>
<name>A0A926EGF4_9FIRM</name>
<feature type="transmembrane region" description="Helical" evidence="6">
    <location>
        <begin position="87"/>
        <end position="106"/>
    </location>
</feature>
<feature type="transmembrane region" description="Helical" evidence="6">
    <location>
        <begin position="58"/>
        <end position="78"/>
    </location>
</feature>
<reference evidence="7" key="1">
    <citation type="submission" date="2020-08" db="EMBL/GenBank/DDBJ databases">
        <title>Genome public.</title>
        <authorList>
            <person name="Liu C."/>
            <person name="Sun Q."/>
        </authorList>
    </citation>
    <scope>NUCLEOTIDE SEQUENCE</scope>
    <source>
        <strain evidence="7">NSJ-12</strain>
    </source>
</reference>
<dbReference type="Proteomes" id="UP000655830">
    <property type="component" value="Unassembled WGS sequence"/>
</dbReference>
<keyword evidence="5 6" id="KW-0472">Membrane</keyword>
<keyword evidence="8" id="KW-1185">Reference proteome</keyword>
<evidence type="ECO:0000256" key="2">
    <source>
        <dbReference type="ARBA" id="ARBA00022475"/>
    </source>
</evidence>
<organism evidence="7 8">
    <name type="scientific">Zhenhengia yiwuensis</name>
    <dbReference type="NCBI Taxonomy" id="2763666"/>
    <lineage>
        <taxon>Bacteria</taxon>
        <taxon>Bacillati</taxon>
        <taxon>Bacillota</taxon>
        <taxon>Clostridia</taxon>
        <taxon>Lachnospirales</taxon>
        <taxon>Lachnospiraceae</taxon>
        <taxon>Zhenhengia</taxon>
    </lineage>
</organism>
<dbReference type="InterPro" id="IPR001851">
    <property type="entry name" value="ABC_transp_permease"/>
</dbReference>
<dbReference type="AlphaFoldDB" id="A0A926EGF4"/>